<feature type="compositionally biased region" description="Polar residues" evidence="1">
    <location>
        <begin position="464"/>
        <end position="473"/>
    </location>
</feature>
<feature type="compositionally biased region" description="Basic residues" evidence="1">
    <location>
        <begin position="336"/>
        <end position="348"/>
    </location>
</feature>
<keyword evidence="3" id="KW-1185">Reference proteome</keyword>
<dbReference type="Proteomes" id="UP000265703">
    <property type="component" value="Unassembled WGS sequence"/>
</dbReference>
<feature type="compositionally biased region" description="Low complexity" evidence="1">
    <location>
        <begin position="388"/>
        <end position="407"/>
    </location>
</feature>
<gene>
    <name evidence="2" type="ORF">C1645_819828</name>
</gene>
<evidence type="ECO:0000313" key="3">
    <source>
        <dbReference type="Proteomes" id="UP000265703"/>
    </source>
</evidence>
<protein>
    <submittedName>
        <fullName evidence="2">Uncharacterized protein</fullName>
    </submittedName>
</protein>
<feature type="region of interest" description="Disordered" evidence="1">
    <location>
        <begin position="384"/>
        <end position="433"/>
    </location>
</feature>
<dbReference type="EMBL" id="QKYT01000111">
    <property type="protein sequence ID" value="RIA93113.1"/>
    <property type="molecule type" value="Genomic_DNA"/>
</dbReference>
<dbReference type="AlphaFoldDB" id="A0A397T4M3"/>
<comment type="caution">
    <text evidence="2">The sequence shown here is derived from an EMBL/GenBank/DDBJ whole genome shotgun (WGS) entry which is preliminary data.</text>
</comment>
<sequence length="501" mass="57348">MSSISIHQETIKSVYVLYGIVIAIRISNQLKSNQQTADKEQISFTLENPSFIDFRNKLETYICEQVGLVYQNEYNLTYKSSSESGAGTLLDNKEAFNEFLKDYQLMIVGNKKTIILVALKESFTSENEIRPHKKKYKLQSQKKHVKGYMPKESNLDKNEILVASYIMELNDKYVCEVKNYKHCFIKEDRHLSLNNFAISKEIVNKNADINTPPNHILFSIMHSVKITRKDELSQMHHLLHPSSLPSLSLLLLPYNYSDYNSDIQNVPQISRKIKKLDKEFGNGKFTYYLSVFKEQEIRVDNLTKLLDSEYILMASLIKMGKVLKKSNNVERDNQNKNKRRGRPPKKKPYVQQIDSSDDDNLSVRRASTRSRVIPLRKNEIPMRPEIHIPPVSIPSFNNSNNIQQSSSDKQMPPQNDHQANEQLPPPSTSTGSRITITMTSVTTNSVENSNTTTYVTTEILPINGMTNSSQPDNSESENRSKVSVSQYLNPIIRKPETASST</sequence>
<name>A0A397T4M3_9GLOM</name>
<dbReference type="OrthoDB" id="2392802at2759"/>
<feature type="region of interest" description="Disordered" evidence="1">
    <location>
        <begin position="457"/>
        <end position="501"/>
    </location>
</feature>
<evidence type="ECO:0000256" key="1">
    <source>
        <dbReference type="SAM" id="MobiDB-lite"/>
    </source>
</evidence>
<reference evidence="2 3" key="1">
    <citation type="submission" date="2018-06" db="EMBL/GenBank/DDBJ databases">
        <title>Comparative genomics reveals the genomic features of Rhizophagus irregularis, R. cerebriforme, R. diaphanum and Gigaspora rosea, and their symbiotic lifestyle signature.</title>
        <authorList>
            <person name="Morin E."/>
            <person name="San Clemente H."/>
            <person name="Chen E.C.H."/>
            <person name="De La Providencia I."/>
            <person name="Hainaut M."/>
            <person name="Kuo A."/>
            <person name="Kohler A."/>
            <person name="Murat C."/>
            <person name="Tang N."/>
            <person name="Roy S."/>
            <person name="Loubradou J."/>
            <person name="Henrissat B."/>
            <person name="Grigoriev I.V."/>
            <person name="Corradi N."/>
            <person name="Roux C."/>
            <person name="Martin F.M."/>
        </authorList>
    </citation>
    <scope>NUCLEOTIDE SEQUENCE [LARGE SCALE GENOMIC DNA]</scope>
    <source>
        <strain evidence="2 3">DAOM 227022</strain>
    </source>
</reference>
<proteinExistence type="predicted"/>
<accession>A0A397T4M3</accession>
<organism evidence="2 3">
    <name type="scientific">Glomus cerebriforme</name>
    <dbReference type="NCBI Taxonomy" id="658196"/>
    <lineage>
        <taxon>Eukaryota</taxon>
        <taxon>Fungi</taxon>
        <taxon>Fungi incertae sedis</taxon>
        <taxon>Mucoromycota</taxon>
        <taxon>Glomeromycotina</taxon>
        <taxon>Glomeromycetes</taxon>
        <taxon>Glomerales</taxon>
        <taxon>Glomeraceae</taxon>
        <taxon>Glomus</taxon>
    </lineage>
</organism>
<feature type="region of interest" description="Disordered" evidence="1">
    <location>
        <begin position="327"/>
        <end position="365"/>
    </location>
</feature>
<evidence type="ECO:0000313" key="2">
    <source>
        <dbReference type="EMBL" id="RIA93113.1"/>
    </source>
</evidence>
<feature type="compositionally biased region" description="Polar residues" evidence="1">
    <location>
        <begin position="408"/>
        <end position="421"/>
    </location>
</feature>